<gene>
    <name evidence="4" type="ORF">PGLA1383_LOCUS54480</name>
    <name evidence="3" type="ORF">PGLA1383_LOCUS8131</name>
</gene>
<feature type="transmembrane region" description="Helical" evidence="2">
    <location>
        <begin position="82"/>
        <end position="102"/>
    </location>
</feature>
<dbReference type="EMBL" id="CAJNNV010032253">
    <property type="protein sequence ID" value="CAE8639444.1"/>
    <property type="molecule type" value="Genomic_DNA"/>
</dbReference>
<organism evidence="4 5">
    <name type="scientific">Polarella glacialis</name>
    <name type="common">Dinoflagellate</name>
    <dbReference type="NCBI Taxonomy" id="89957"/>
    <lineage>
        <taxon>Eukaryota</taxon>
        <taxon>Sar</taxon>
        <taxon>Alveolata</taxon>
        <taxon>Dinophyceae</taxon>
        <taxon>Suessiales</taxon>
        <taxon>Suessiaceae</taxon>
        <taxon>Polarella</taxon>
    </lineage>
</organism>
<dbReference type="EMBL" id="CAJNNV010003652">
    <property type="protein sequence ID" value="CAE8589366.1"/>
    <property type="molecule type" value="Genomic_DNA"/>
</dbReference>
<protein>
    <submittedName>
        <fullName evidence="4">Uncharacterized protein</fullName>
    </submittedName>
</protein>
<name>A0A813HMY7_POLGL</name>
<reference evidence="4" key="1">
    <citation type="submission" date="2021-02" db="EMBL/GenBank/DDBJ databases">
        <authorList>
            <person name="Dougan E. K."/>
            <person name="Rhodes N."/>
            <person name="Thang M."/>
            <person name="Chan C."/>
        </authorList>
    </citation>
    <scope>NUCLEOTIDE SEQUENCE</scope>
</reference>
<evidence type="ECO:0000256" key="1">
    <source>
        <dbReference type="SAM" id="MobiDB-lite"/>
    </source>
</evidence>
<comment type="caution">
    <text evidence="4">The sequence shown here is derived from an EMBL/GenBank/DDBJ whole genome shotgun (WGS) entry which is preliminary data.</text>
</comment>
<keyword evidence="5" id="KW-1185">Reference proteome</keyword>
<feature type="region of interest" description="Disordered" evidence="1">
    <location>
        <begin position="38"/>
        <end position="58"/>
    </location>
</feature>
<proteinExistence type="predicted"/>
<feature type="transmembrane region" description="Helical" evidence="2">
    <location>
        <begin position="114"/>
        <end position="139"/>
    </location>
</feature>
<accession>A0A813HMY7</accession>
<evidence type="ECO:0000313" key="5">
    <source>
        <dbReference type="Proteomes" id="UP000654075"/>
    </source>
</evidence>
<dbReference type="AlphaFoldDB" id="A0A813HMY7"/>
<evidence type="ECO:0000256" key="2">
    <source>
        <dbReference type="SAM" id="Phobius"/>
    </source>
</evidence>
<keyword evidence="2" id="KW-1133">Transmembrane helix</keyword>
<dbReference type="Proteomes" id="UP000654075">
    <property type="component" value="Unassembled WGS sequence"/>
</dbReference>
<keyword evidence="2" id="KW-0472">Membrane</keyword>
<evidence type="ECO:0000313" key="4">
    <source>
        <dbReference type="EMBL" id="CAE8639444.1"/>
    </source>
</evidence>
<sequence>MICISSCSAFSAFTLLDLPPIRITRIRVMAQAITEPSNIDDDMGPATVQPEPDHHHQLDRQNTDSLVADMEKNRNSAMTKSLCGLCIPVIVIGLNFFTAFKYKYESDHCNSSPLPFSTIFIVLGCQGIACLVIMSGFLYGTLLTANHESGNNNNLVTHSFHGRATLSLLLRSP</sequence>
<keyword evidence="2" id="KW-0812">Transmembrane</keyword>
<evidence type="ECO:0000313" key="3">
    <source>
        <dbReference type="EMBL" id="CAE8589366.1"/>
    </source>
</evidence>